<feature type="region of interest" description="Disordered" evidence="1">
    <location>
        <begin position="74"/>
        <end position="95"/>
    </location>
</feature>
<sequence length="140" mass="16003">EQWHLDYNWRRPHGSLGGKTPVDRIAELGELTPLSEEVAGAYDELKERVQHREWRLDKTLATHHRRVLELVAPIEDASSNTPRKRPSKKRNDVRESHIFAVAADDQREIDKLRALQRYVCTVQPQTAGCNPNTMSVQSAG</sequence>
<comment type="caution">
    <text evidence="2">The sequence shown here is derived from an EMBL/GenBank/DDBJ whole genome shotgun (WGS) entry which is preliminary data.</text>
</comment>
<evidence type="ECO:0000313" key="3">
    <source>
        <dbReference type="Proteomes" id="UP000243096"/>
    </source>
</evidence>
<keyword evidence="3" id="KW-1185">Reference proteome</keyword>
<proteinExistence type="predicted"/>
<evidence type="ECO:0000256" key="1">
    <source>
        <dbReference type="SAM" id="MobiDB-lite"/>
    </source>
</evidence>
<protein>
    <recommendedName>
        <fullName evidence="4">Integrase-like protein</fullName>
    </recommendedName>
</protein>
<dbReference type="Proteomes" id="UP000243096">
    <property type="component" value="Unassembled WGS sequence"/>
</dbReference>
<reference evidence="2 3" key="1">
    <citation type="submission" date="2018-01" db="EMBL/GenBank/DDBJ databases">
        <title>Genomic Encyclopedia of Type Strains, Phase III (KMG-III): the genomes of soil and plant-associated and newly described type strains.</title>
        <authorList>
            <person name="Whitman W."/>
        </authorList>
    </citation>
    <scope>NUCLEOTIDE SEQUENCE [LARGE SCALE GENOMIC DNA]</scope>
    <source>
        <strain evidence="2 3">HKI456</strain>
    </source>
</reference>
<gene>
    <name evidence="2" type="ORF">B0O95_1301</name>
</gene>
<accession>A0A2P5K6J6</accession>
<dbReference type="AlphaFoldDB" id="A0A2P5K6J6"/>
<organism evidence="2 3">
    <name type="scientific">Mycetohabitans endofungorum</name>
    <dbReference type="NCBI Taxonomy" id="417203"/>
    <lineage>
        <taxon>Bacteria</taxon>
        <taxon>Pseudomonadati</taxon>
        <taxon>Pseudomonadota</taxon>
        <taxon>Betaproteobacteria</taxon>
        <taxon>Burkholderiales</taxon>
        <taxon>Burkholderiaceae</taxon>
        <taxon>Mycetohabitans</taxon>
    </lineage>
</organism>
<feature type="non-terminal residue" evidence="2">
    <location>
        <position position="1"/>
    </location>
</feature>
<dbReference type="EMBL" id="PRDW01000030">
    <property type="protein sequence ID" value="PPB80660.1"/>
    <property type="molecule type" value="Genomic_DNA"/>
</dbReference>
<evidence type="ECO:0000313" key="2">
    <source>
        <dbReference type="EMBL" id="PPB80660.1"/>
    </source>
</evidence>
<name>A0A2P5K6J6_9BURK</name>
<evidence type="ECO:0008006" key="4">
    <source>
        <dbReference type="Google" id="ProtNLM"/>
    </source>
</evidence>